<dbReference type="GO" id="GO:0043565">
    <property type="term" value="F:sequence-specific DNA binding"/>
    <property type="evidence" value="ECO:0007669"/>
    <property type="project" value="InterPro"/>
</dbReference>
<comment type="subcellular location">
    <subcellularLocation>
        <location evidence="1">Cytoplasm</location>
    </subcellularLocation>
</comment>
<dbReference type="Proteomes" id="UP000243232">
    <property type="component" value="Chromosome I"/>
</dbReference>
<comment type="function">
    <text evidence="6">Regulatory protein of the TOL plasmid xyl operons. XylS activates the xylXYZLTEGFJQKIH operon required for the degradation of toluene, m-xylene and p-xylene.</text>
</comment>
<evidence type="ECO:0000259" key="7">
    <source>
        <dbReference type="PROSITE" id="PS01124"/>
    </source>
</evidence>
<dbReference type="SUPFAM" id="SSF46689">
    <property type="entry name" value="Homeodomain-like"/>
    <property type="match status" value="2"/>
</dbReference>
<evidence type="ECO:0000313" key="8">
    <source>
        <dbReference type="EMBL" id="SDU09420.1"/>
    </source>
</evidence>
<keyword evidence="5" id="KW-0804">Transcription</keyword>
<keyword evidence="9" id="KW-1185">Reference proteome</keyword>
<dbReference type="InterPro" id="IPR009057">
    <property type="entry name" value="Homeodomain-like_sf"/>
</dbReference>
<dbReference type="AlphaFoldDB" id="A0A1H2FQ04"/>
<proteinExistence type="predicted"/>
<dbReference type="SMART" id="SM00342">
    <property type="entry name" value="HTH_ARAC"/>
    <property type="match status" value="1"/>
</dbReference>
<keyword evidence="2" id="KW-0805">Transcription regulation</keyword>
<dbReference type="STRING" id="364197.SAMN05216296_1733"/>
<dbReference type="InterPro" id="IPR018062">
    <property type="entry name" value="HTH_AraC-typ_CS"/>
</dbReference>
<dbReference type="PROSITE" id="PS01124">
    <property type="entry name" value="HTH_ARAC_FAMILY_2"/>
    <property type="match status" value="1"/>
</dbReference>
<dbReference type="OrthoDB" id="5622169at2"/>
<dbReference type="InterPro" id="IPR020449">
    <property type="entry name" value="Tscrpt_reg_AraC-type_HTH"/>
</dbReference>
<dbReference type="Pfam" id="PF12833">
    <property type="entry name" value="HTH_18"/>
    <property type="match status" value="1"/>
</dbReference>
<evidence type="ECO:0000256" key="4">
    <source>
        <dbReference type="ARBA" id="ARBA00023159"/>
    </source>
</evidence>
<gene>
    <name evidence="8" type="ORF">SAMN05216296_1733</name>
</gene>
<evidence type="ECO:0000256" key="2">
    <source>
        <dbReference type="ARBA" id="ARBA00023015"/>
    </source>
</evidence>
<keyword evidence="4" id="KW-0010">Activator</keyword>
<dbReference type="GO" id="GO:0005737">
    <property type="term" value="C:cytoplasm"/>
    <property type="evidence" value="ECO:0007669"/>
    <property type="project" value="UniProtKB-SubCell"/>
</dbReference>
<name>A0A1H2FQ04_9PSED</name>
<evidence type="ECO:0000256" key="3">
    <source>
        <dbReference type="ARBA" id="ARBA00023125"/>
    </source>
</evidence>
<protein>
    <submittedName>
        <fullName evidence="8">AraC family transcriptional regulator</fullName>
    </submittedName>
</protein>
<dbReference type="PROSITE" id="PS00041">
    <property type="entry name" value="HTH_ARAC_FAMILY_1"/>
    <property type="match status" value="1"/>
</dbReference>
<dbReference type="PANTHER" id="PTHR46796:SF6">
    <property type="entry name" value="ARAC SUBFAMILY"/>
    <property type="match status" value="1"/>
</dbReference>
<evidence type="ECO:0000313" key="9">
    <source>
        <dbReference type="Proteomes" id="UP000243232"/>
    </source>
</evidence>
<evidence type="ECO:0000256" key="6">
    <source>
        <dbReference type="ARBA" id="ARBA00037345"/>
    </source>
</evidence>
<evidence type="ECO:0000256" key="1">
    <source>
        <dbReference type="ARBA" id="ARBA00004496"/>
    </source>
</evidence>
<dbReference type="GO" id="GO:0003700">
    <property type="term" value="F:DNA-binding transcription factor activity"/>
    <property type="evidence" value="ECO:0007669"/>
    <property type="project" value="InterPro"/>
</dbReference>
<dbReference type="PRINTS" id="PR00032">
    <property type="entry name" value="HTHARAC"/>
</dbReference>
<feature type="domain" description="HTH araC/xylS-type" evidence="7">
    <location>
        <begin position="184"/>
        <end position="282"/>
    </location>
</feature>
<dbReference type="RefSeq" id="WP_090194205.1">
    <property type="nucleotide sequence ID" value="NZ_LT629785.1"/>
</dbReference>
<dbReference type="PANTHER" id="PTHR46796">
    <property type="entry name" value="HTH-TYPE TRANSCRIPTIONAL ACTIVATOR RHAS-RELATED"/>
    <property type="match status" value="1"/>
</dbReference>
<reference evidence="9" key="1">
    <citation type="submission" date="2016-10" db="EMBL/GenBank/DDBJ databases">
        <authorList>
            <person name="Varghese N."/>
            <person name="Submissions S."/>
        </authorList>
    </citation>
    <scope>NUCLEOTIDE SEQUENCE [LARGE SCALE GENOMIC DNA]</scope>
    <source>
        <strain evidence="9">DSM 17875</strain>
    </source>
</reference>
<dbReference type="InterPro" id="IPR050204">
    <property type="entry name" value="AraC_XylS_family_regulators"/>
</dbReference>
<dbReference type="EMBL" id="LT629785">
    <property type="protein sequence ID" value="SDU09420.1"/>
    <property type="molecule type" value="Genomic_DNA"/>
</dbReference>
<keyword evidence="3" id="KW-0238">DNA-binding</keyword>
<sequence length="284" mass="31547">MDSWQNTRKELGSLPILEGSIGGEIPLQVERYLLNGVDRSVSGLDGIGLVTQFGGARVQEGEQGNWRSENLPSQSLLIPRNCPTHWHYNGVTDFAVFYFSTQPGLPIERFTSLTAKSTQPLQFSDTLVGSIALQLLNELQKGSAADERFMEKLADVMLEQTYRALTTPATTALLPRHVHFQRLQKVLPYIREHLAEDLSAQQLAGLAGVSIAHFRRLFHEALGVPVHSYVMAARLEQARKFLATTSQPISRIAEDCGFSSQSHFTACFRAAHAATPAQYRTQLR</sequence>
<evidence type="ECO:0000256" key="5">
    <source>
        <dbReference type="ARBA" id="ARBA00023163"/>
    </source>
</evidence>
<dbReference type="Gene3D" id="1.10.10.60">
    <property type="entry name" value="Homeodomain-like"/>
    <property type="match status" value="1"/>
</dbReference>
<dbReference type="GO" id="GO:0009893">
    <property type="term" value="P:positive regulation of metabolic process"/>
    <property type="evidence" value="ECO:0007669"/>
    <property type="project" value="UniProtKB-ARBA"/>
</dbReference>
<accession>A0A1H2FQ04</accession>
<dbReference type="InterPro" id="IPR018060">
    <property type="entry name" value="HTH_AraC"/>
</dbReference>
<organism evidence="8 9">
    <name type="scientific">Pseudomonas pohangensis</name>
    <dbReference type="NCBI Taxonomy" id="364197"/>
    <lineage>
        <taxon>Bacteria</taxon>
        <taxon>Pseudomonadati</taxon>
        <taxon>Pseudomonadota</taxon>
        <taxon>Gammaproteobacteria</taxon>
        <taxon>Pseudomonadales</taxon>
        <taxon>Pseudomonadaceae</taxon>
        <taxon>Pseudomonas</taxon>
    </lineage>
</organism>